<dbReference type="FunFam" id="3.30.565.10:FF:000006">
    <property type="entry name" value="Sensor histidine kinase WalK"/>
    <property type="match status" value="1"/>
</dbReference>
<feature type="domain" description="Histidine kinase" evidence="8">
    <location>
        <begin position="369"/>
        <end position="587"/>
    </location>
</feature>
<keyword evidence="3" id="KW-0597">Phosphoprotein</keyword>
<dbReference type="PANTHER" id="PTHR45453:SF1">
    <property type="entry name" value="PHOSPHATE REGULON SENSOR PROTEIN PHOR"/>
    <property type="match status" value="1"/>
</dbReference>
<dbReference type="InterPro" id="IPR036890">
    <property type="entry name" value="HATPase_C_sf"/>
</dbReference>
<evidence type="ECO:0000256" key="3">
    <source>
        <dbReference type="ARBA" id="ARBA00022553"/>
    </source>
</evidence>
<evidence type="ECO:0000256" key="6">
    <source>
        <dbReference type="ARBA" id="ARBA00023012"/>
    </source>
</evidence>
<sequence length="587" mass="66976">MSFALLGVMAMQYYFIRESYGLKSQLFDQSVSEALNAVSKKVEKKDQMGFLKNQVAKKKRVMMNGIPDHVERGPHIHMRSVAERLKLRNQKIDRDFRRRDSLLQARYNNIVRIDDDFYETYFKSAEDRNKVRIAGQQHQMVDNSGHFYIQGNVELYVDQADEKKLVKSKGDSVHYLVADSQLGLQVIGLPRINKKLYDDIQASEEKELKKVTQLIDSVKTVKQSASVFEDLAHEYQRDTIPLKKRLDIHFVDNSLKSELQNRGINLPYGYKVSMADPDSVLFIKAAEKQGDIATANSYSTKLFPRELKETGVLTVYFPTRATLLVQNMKAVLLSSAALLFILATCFGYTISIILRQKKISEMKTDFINNMTHEFKTPVATIMIASEALKDPEVIEEKSRIKRLAGIIYDENVRLGQHIERVLNIAKIDRDDLKLESRPVDVNDLITTVVDSMELQLQKRNSKINLMLDAKEPIINGDELHLSNVIFNLIDNANKYSQEDPEITIQTANQGNSLVIRIADKGIGMTRDQLSKIFDQFYRVPTGNLHDVKGFGLGLSYVHNIVKRLEGTVKVKSEKDKGSEFEIVFQSA</sequence>
<keyword evidence="4" id="KW-0808">Transferase</keyword>
<comment type="caution">
    <text evidence="9">The sequence shown here is derived from an EMBL/GenBank/DDBJ whole genome shotgun (WGS) entry which is preliminary data.</text>
</comment>
<feature type="transmembrane region" description="Helical" evidence="7">
    <location>
        <begin position="330"/>
        <end position="354"/>
    </location>
</feature>
<keyword evidence="5" id="KW-0418">Kinase</keyword>
<keyword evidence="7" id="KW-0812">Transmembrane</keyword>
<evidence type="ECO:0000313" key="10">
    <source>
        <dbReference type="Proteomes" id="UP000466586"/>
    </source>
</evidence>
<dbReference type="Gene3D" id="1.10.287.130">
    <property type="match status" value="1"/>
</dbReference>
<dbReference type="PROSITE" id="PS50109">
    <property type="entry name" value="HIS_KIN"/>
    <property type="match status" value="1"/>
</dbReference>
<dbReference type="Proteomes" id="UP000466586">
    <property type="component" value="Unassembled WGS sequence"/>
</dbReference>
<dbReference type="SMART" id="SM00388">
    <property type="entry name" value="HisKA"/>
    <property type="match status" value="1"/>
</dbReference>
<dbReference type="InterPro" id="IPR005467">
    <property type="entry name" value="His_kinase_dom"/>
</dbReference>
<keyword evidence="7" id="KW-1133">Transmembrane helix</keyword>
<dbReference type="InterPro" id="IPR050351">
    <property type="entry name" value="BphY/WalK/GraS-like"/>
</dbReference>
<evidence type="ECO:0000256" key="1">
    <source>
        <dbReference type="ARBA" id="ARBA00000085"/>
    </source>
</evidence>
<dbReference type="AlphaFoldDB" id="A0A7K1Y6A0"/>
<dbReference type="Gene3D" id="3.30.565.10">
    <property type="entry name" value="Histidine kinase-like ATPase, C-terminal domain"/>
    <property type="match status" value="1"/>
</dbReference>
<dbReference type="SUPFAM" id="SSF47384">
    <property type="entry name" value="Homodimeric domain of signal transducing histidine kinase"/>
    <property type="match status" value="1"/>
</dbReference>
<dbReference type="PRINTS" id="PR00344">
    <property type="entry name" value="BCTRLSENSOR"/>
</dbReference>
<keyword evidence="10" id="KW-1185">Reference proteome</keyword>
<protein>
    <recommendedName>
        <fullName evidence="2">histidine kinase</fullName>
        <ecNumber evidence="2">2.7.13.3</ecNumber>
    </recommendedName>
</protein>
<name>A0A7K1Y6A0_9SPHI</name>
<dbReference type="EMBL" id="WVHT01000001">
    <property type="protein sequence ID" value="MXV49558.1"/>
    <property type="molecule type" value="Genomic_DNA"/>
</dbReference>
<accession>A0A7K1Y6A0</accession>
<dbReference type="SMART" id="SM00387">
    <property type="entry name" value="HATPase_c"/>
    <property type="match status" value="1"/>
</dbReference>
<evidence type="ECO:0000259" key="8">
    <source>
        <dbReference type="PROSITE" id="PS50109"/>
    </source>
</evidence>
<evidence type="ECO:0000313" key="9">
    <source>
        <dbReference type="EMBL" id="MXV49558.1"/>
    </source>
</evidence>
<dbReference type="Pfam" id="PF02518">
    <property type="entry name" value="HATPase_c"/>
    <property type="match status" value="1"/>
</dbReference>
<keyword evidence="6" id="KW-0902">Two-component regulatory system</keyword>
<dbReference type="PANTHER" id="PTHR45453">
    <property type="entry name" value="PHOSPHATE REGULON SENSOR PROTEIN PHOR"/>
    <property type="match status" value="1"/>
</dbReference>
<keyword evidence="7" id="KW-0472">Membrane</keyword>
<evidence type="ECO:0000256" key="2">
    <source>
        <dbReference type="ARBA" id="ARBA00012438"/>
    </source>
</evidence>
<gene>
    <name evidence="9" type="ORF">GS399_01125</name>
</gene>
<dbReference type="Pfam" id="PF00512">
    <property type="entry name" value="HisKA"/>
    <property type="match status" value="1"/>
</dbReference>
<dbReference type="InterPro" id="IPR003594">
    <property type="entry name" value="HATPase_dom"/>
</dbReference>
<dbReference type="GO" id="GO:0000155">
    <property type="term" value="F:phosphorelay sensor kinase activity"/>
    <property type="evidence" value="ECO:0007669"/>
    <property type="project" value="InterPro"/>
</dbReference>
<evidence type="ECO:0000256" key="5">
    <source>
        <dbReference type="ARBA" id="ARBA00022777"/>
    </source>
</evidence>
<dbReference type="EC" id="2.7.13.3" evidence="2"/>
<proteinExistence type="predicted"/>
<organism evidence="9 10">
    <name type="scientific">Hufsiella arboris</name>
    <dbReference type="NCBI Taxonomy" id="2695275"/>
    <lineage>
        <taxon>Bacteria</taxon>
        <taxon>Pseudomonadati</taxon>
        <taxon>Bacteroidota</taxon>
        <taxon>Sphingobacteriia</taxon>
        <taxon>Sphingobacteriales</taxon>
        <taxon>Sphingobacteriaceae</taxon>
        <taxon>Hufsiella</taxon>
    </lineage>
</organism>
<dbReference type="CDD" id="cd00075">
    <property type="entry name" value="HATPase"/>
    <property type="match status" value="1"/>
</dbReference>
<dbReference type="GO" id="GO:0016036">
    <property type="term" value="P:cellular response to phosphate starvation"/>
    <property type="evidence" value="ECO:0007669"/>
    <property type="project" value="TreeGrafter"/>
</dbReference>
<dbReference type="GO" id="GO:0005886">
    <property type="term" value="C:plasma membrane"/>
    <property type="evidence" value="ECO:0007669"/>
    <property type="project" value="TreeGrafter"/>
</dbReference>
<comment type="catalytic activity">
    <reaction evidence="1">
        <text>ATP + protein L-histidine = ADP + protein N-phospho-L-histidine.</text>
        <dbReference type="EC" id="2.7.13.3"/>
    </reaction>
</comment>
<evidence type="ECO:0000256" key="7">
    <source>
        <dbReference type="SAM" id="Phobius"/>
    </source>
</evidence>
<dbReference type="InterPro" id="IPR004358">
    <property type="entry name" value="Sig_transdc_His_kin-like_C"/>
</dbReference>
<dbReference type="GO" id="GO:0004721">
    <property type="term" value="F:phosphoprotein phosphatase activity"/>
    <property type="evidence" value="ECO:0007669"/>
    <property type="project" value="TreeGrafter"/>
</dbReference>
<dbReference type="InterPro" id="IPR036097">
    <property type="entry name" value="HisK_dim/P_sf"/>
</dbReference>
<dbReference type="CDD" id="cd00082">
    <property type="entry name" value="HisKA"/>
    <property type="match status" value="1"/>
</dbReference>
<reference evidence="9 10" key="1">
    <citation type="submission" date="2019-11" db="EMBL/GenBank/DDBJ databases">
        <title>Pedobacter sp. HMF7647 Genome sequencing and assembly.</title>
        <authorList>
            <person name="Kang H."/>
            <person name="Kim H."/>
            <person name="Joh K."/>
        </authorList>
    </citation>
    <scope>NUCLEOTIDE SEQUENCE [LARGE SCALE GENOMIC DNA]</scope>
    <source>
        <strain evidence="9 10">HMF7647</strain>
    </source>
</reference>
<evidence type="ECO:0000256" key="4">
    <source>
        <dbReference type="ARBA" id="ARBA00022679"/>
    </source>
</evidence>
<dbReference type="InterPro" id="IPR003661">
    <property type="entry name" value="HisK_dim/P_dom"/>
</dbReference>
<dbReference type="SUPFAM" id="SSF55874">
    <property type="entry name" value="ATPase domain of HSP90 chaperone/DNA topoisomerase II/histidine kinase"/>
    <property type="match status" value="1"/>
</dbReference>